<evidence type="ECO:0000256" key="5">
    <source>
        <dbReference type="ARBA" id="ARBA00022692"/>
    </source>
</evidence>
<evidence type="ECO:0000256" key="7">
    <source>
        <dbReference type="ARBA" id="ARBA00023136"/>
    </source>
</evidence>
<dbReference type="GO" id="GO:0016757">
    <property type="term" value="F:glycosyltransferase activity"/>
    <property type="evidence" value="ECO:0007669"/>
    <property type="project" value="UniProtKB-KW"/>
</dbReference>
<evidence type="ECO:0000256" key="1">
    <source>
        <dbReference type="ARBA" id="ARBA00004651"/>
    </source>
</evidence>
<dbReference type="PANTHER" id="PTHR33908:SF3">
    <property type="entry name" value="UNDECAPRENYL PHOSPHATE-ALPHA-4-AMINO-4-DEOXY-L-ARABINOSE ARABINOSYL TRANSFERASE"/>
    <property type="match status" value="1"/>
</dbReference>
<keyword evidence="12" id="KW-1185">Reference proteome</keyword>
<keyword evidence="4 11" id="KW-0808">Transferase</keyword>
<evidence type="ECO:0000256" key="9">
    <source>
        <dbReference type="SAM" id="Phobius"/>
    </source>
</evidence>
<organism evidence="11 12">
    <name type="scientific">Streptomyces antimicrobicus</name>
    <dbReference type="NCBI Taxonomy" id="2883108"/>
    <lineage>
        <taxon>Bacteria</taxon>
        <taxon>Bacillati</taxon>
        <taxon>Actinomycetota</taxon>
        <taxon>Actinomycetes</taxon>
        <taxon>Kitasatosporales</taxon>
        <taxon>Streptomycetaceae</taxon>
        <taxon>Streptomyces</taxon>
    </lineage>
</organism>
<keyword evidence="6 9" id="KW-1133">Transmembrane helix</keyword>
<evidence type="ECO:0000313" key="11">
    <source>
        <dbReference type="EMBL" id="MCB5179108.1"/>
    </source>
</evidence>
<feature type="transmembrane region" description="Helical" evidence="9">
    <location>
        <begin position="161"/>
        <end position="179"/>
    </location>
</feature>
<dbReference type="Pfam" id="PF13231">
    <property type="entry name" value="PMT_2"/>
    <property type="match status" value="1"/>
</dbReference>
<gene>
    <name evidence="11" type="ORF">LG632_06865</name>
</gene>
<evidence type="ECO:0000313" key="12">
    <source>
        <dbReference type="Proteomes" id="UP001199054"/>
    </source>
</evidence>
<feature type="transmembrane region" description="Helical" evidence="9">
    <location>
        <begin position="304"/>
        <end position="322"/>
    </location>
</feature>
<feature type="transmembrane region" description="Helical" evidence="9">
    <location>
        <begin position="272"/>
        <end position="298"/>
    </location>
</feature>
<evidence type="ECO:0000256" key="6">
    <source>
        <dbReference type="ARBA" id="ARBA00022989"/>
    </source>
</evidence>
<feature type="domain" description="Glycosyltransferase RgtA/B/C/D-like" evidence="10">
    <location>
        <begin position="97"/>
        <end position="249"/>
    </location>
</feature>
<evidence type="ECO:0000256" key="4">
    <source>
        <dbReference type="ARBA" id="ARBA00022679"/>
    </source>
</evidence>
<evidence type="ECO:0000256" key="2">
    <source>
        <dbReference type="ARBA" id="ARBA00022475"/>
    </source>
</evidence>
<dbReference type="RefSeq" id="WP_226725923.1">
    <property type="nucleotide sequence ID" value="NZ_JAJAUY010000016.1"/>
</dbReference>
<feature type="transmembrane region" description="Helical" evidence="9">
    <location>
        <begin position="139"/>
        <end position="155"/>
    </location>
</feature>
<accession>A0ABS8B3B6</accession>
<keyword evidence="3 11" id="KW-0328">Glycosyltransferase</keyword>
<dbReference type="InterPro" id="IPR038731">
    <property type="entry name" value="RgtA/B/C-like"/>
</dbReference>
<feature type="transmembrane region" description="Helical" evidence="9">
    <location>
        <begin position="231"/>
        <end position="251"/>
    </location>
</feature>
<evidence type="ECO:0000256" key="3">
    <source>
        <dbReference type="ARBA" id="ARBA00022676"/>
    </source>
</evidence>
<dbReference type="PANTHER" id="PTHR33908">
    <property type="entry name" value="MANNOSYLTRANSFERASE YKCB-RELATED"/>
    <property type="match status" value="1"/>
</dbReference>
<dbReference type="Proteomes" id="UP001199054">
    <property type="component" value="Unassembled WGS sequence"/>
</dbReference>
<protein>
    <submittedName>
        <fullName evidence="11">Glycosyltransferase family 39 protein</fullName>
        <ecNumber evidence="11">2.4.-.-</ecNumber>
    </submittedName>
</protein>
<feature type="transmembrane region" description="Helical" evidence="9">
    <location>
        <begin position="43"/>
        <end position="61"/>
    </location>
</feature>
<comment type="subcellular location">
    <subcellularLocation>
        <location evidence="1">Cell membrane</location>
        <topology evidence="1">Multi-pass membrane protein</topology>
    </subcellularLocation>
</comment>
<dbReference type="EC" id="2.4.-.-" evidence="11"/>
<feature type="transmembrane region" description="Helical" evidence="9">
    <location>
        <begin position="111"/>
        <end position="132"/>
    </location>
</feature>
<feature type="region of interest" description="Disordered" evidence="8">
    <location>
        <begin position="1"/>
        <end position="31"/>
    </location>
</feature>
<keyword evidence="5 9" id="KW-0812">Transmembrane</keyword>
<keyword evidence="2" id="KW-1003">Cell membrane</keyword>
<name>A0ABS8B3B6_9ACTN</name>
<evidence type="ECO:0000256" key="8">
    <source>
        <dbReference type="SAM" id="MobiDB-lite"/>
    </source>
</evidence>
<evidence type="ECO:0000259" key="10">
    <source>
        <dbReference type="Pfam" id="PF13231"/>
    </source>
</evidence>
<reference evidence="11 12" key="1">
    <citation type="submission" date="2021-10" db="EMBL/GenBank/DDBJ databases">
        <title>Streptomyces sp. strain SMC 277, a novel streptomycete isolated from soil.</title>
        <authorList>
            <person name="Chanama M."/>
        </authorList>
    </citation>
    <scope>NUCLEOTIDE SEQUENCE [LARGE SCALE GENOMIC DNA]</scope>
    <source>
        <strain evidence="11 12">SMC 277</strain>
    </source>
</reference>
<feature type="transmembrane region" description="Helical" evidence="9">
    <location>
        <begin position="334"/>
        <end position="351"/>
    </location>
</feature>
<proteinExistence type="predicted"/>
<feature type="transmembrane region" description="Helical" evidence="9">
    <location>
        <begin position="81"/>
        <end position="99"/>
    </location>
</feature>
<sequence length="514" mass="55189">MTTSSTAVTPGTGAGRPGSAAVPAGPHAGPDATPTPALARFDWLWAALLTFAVACTGGGVAQPWRDELASWHAARRGTGDLVDMLGNVDAVSGVYYLVLHGWVSLAGDSPAMLRMPSALAMAGAAAFVVLTARRLFDRRVAVFAGVLFALVPAVSKYGQEARSYAFVVLAVSAATWLLLRALERPTAKRWLPYAVAVAAAGLFHIVSLLVLLPHGLIVLGRWWGSRSRRLLVGYVLTVAVALLPVVPLVLLGRRQVGRQISWLTAPHLRDLAGTWSNLVASPLTSYALLAAALLPLAWTRGRRPAAELALVAALPIGVAWVISHGSTSYFLDRYLLFTLPAWVVLAAAGLGALRPRALGVTGLVVLVALGMTDQRHLRTKYAKDGTDGKRVAEVIAKDYKPGDGFAPVRGSDRVFMIDFTVEYYLPGKVKLKDVFAERSAVADDDLFPVECEQAARCATDLNGTQRVWVVTWSGTSNPYHKFPEAQQKALKDHYKPVRTTKLGNLQVTLVERAR</sequence>
<dbReference type="EMBL" id="JAJAUY010000016">
    <property type="protein sequence ID" value="MCB5179108.1"/>
    <property type="molecule type" value="Genomic_DNA"/>
</dbReference>
<dbReference type="InterPro" id="IPR050297">
    <property type="entry name" value="LipidA_mod_glycosyltrf_83"/>
</dbReference>
<comment type="caution">
    <text evidence="11">The sequence shown here is derived from an EMBL/GenBank/DDBJ whole genome shotgun (WGS) entry which is preliminary data.</text>
</comment>
<feature type="transmembrane region" description="Helical" evidence="9">
    <location>
        <begin position="191"/>
        <end position="211"/>
    </location>
</feature>
<keyword evidence="7 9" id="KW-0472">Membrane</keyword>